<protein>
    <submittedName>
        <fullName evidence="2">Uncharacterized protein</fullName>
    </submittedName>
</protein>
<reference evidence="2 3" key="1">
    <citation type="journal article" date="2010" name="Science">
        <title>Genomic comparison of the ants Camponotus floridanus and Harpegnathos saltator.</title>
        <authorList>
            <person name="Bonasio R."/>
            <person name="Zhang G."/>
            <person name="Ye C."/>
            <person name="Mutti N.S."/>
            <person name="Fang X."/>
            <person name="Qin N."/>
            <person name="Donahue G."/>
            <person name="Yang P."/>
            <person name="Li Q."/>
            <person name="Li C."/>
            <person name="Zhang P."/>
            <person name="Huang Z."/>
            <person name="Berger S.L."/>
            <person name="Reinberg D."/>
            <person name="Wang J."/>
            <person name="Liebig J."/>
        </authorList>
    </citation>
    <scope>NUCLEOTIDE SEQUENCE [LARGE SCALE GENOMIC DNA]</scope>
    <source>
        <strain evidence="3">C129</strain>
    </source>
</reference>
<evidence type="ECO:0000313" key="2">
    <source>
        <dbReference type="EMBL" id="EFN62804.1"/>
    </source>
</evidence>
<dbReference type="InParanoid" id="E2AUS9"/>
<dbReference type="AlphaFoldDB" id="E2AUS9"/>
<organism evidence="3">
    <name type="scientific">Camponotus floridanus</name>
    <name type="common">Florida carpenter ant</name>
    <dbReference type="NCBI Taxonomy" id="104421"/>
    <lineage>
        <taxon>Eukaryota</taxon>
        <taxon>Metazoa</taxon>
        <taxon>Ecdysozoa</taxon>
        <taxon>Arthropoda</taxon>
        <taxon>Hexapoda</taxon>
        <taxon>Insecta</taxon>
        <taxon>Pterygota</taxon>
        <taxon>Neoptera</taxon>
        <taxon>Endopterygota</taxon>
        <taxon>Hymenoptera</taxon>
        <taxon>Apocrita</taxon>
        <taxon>Aculeata</taxon>
        <taxon>Formicoidea</taxon>
        <taxon>Formicidae</taxon>
        <taxon>Formicinae</taxon>
        <taxon>Camponotus</taxon>
    </lineage>
</organism>
<keyword evidence="1" id="KW-0472">Membrane</keyword>
<keyword evidence="1" id="KW-0812">Transmembrane</keyword>
<feature type="transmembrane region" description="Helical" evidence="1">
    <location>
        <begin position="12"/>
        <end position="31"/>
    </location>
</feature>
<accession>E2AUS9</accession>
<evidence type="ECO:0000313" key="3">
    <source>
        <dbReference type="Proteomes" id="UP000000311"/>
    </source>
</evidence>
<keyword evidence="3" id="KW-1185">Reference proteome</keyword>
<dbReference type="Proteomes" id="UP000000311">
    <property type="component" value="Unassembled WGS sequence"/>
</dbReference>
<proteinExistence type="predicted"/>
<keyword evidence="1" id="KW-1133">Transmembrane helix</keyword>
<name>E2AUS9_CAMFO</name>
<evidence type="ECO:0000256" key="1">
    <source>
        <dbReference type="SAM" id="Phobius"/>
    </source>
</evidence>
<dbReference type="EMBL" id="GL442888">
    <property type="protein sequence ID" value="EFN62804.1"/>
    <property type="molecule type" value="Genomic_DNA"/>
</dbReference>
<gene>
    <name evidence="2" type="ORF">EAG_09800</name>
</gene>
<sequence>MDDIAYAARDEFSIHLMLRVITFFALAGIVAPRINWNEECRSKVTPGLAESIVYRVGIHYHVHPYSHGNVSRSGKGFFRYKEPHTEPYKEVGLPLVLSARRLLSTTDGHPMGNTCCIQRRIRYTYFPHEKKKTSRCAPWPFCLKKDRAERVIEECVCNICTSFDVSKTLEMDICRKARARVLVFSQLARISHEMHPKDASPGLRDKRHLGDECSPRRCDKSASLVSGFFPWTMDFGLHLPVLGPTRTIELLFINQAIRIHLVPLISSSLLYSPADILLLYEMYNLGADASLHLDKEKFLIKHSININHLFYCSMVDIIERSTRRVNFSTAIIQSPTWENGLPLTVRLALVSLPSIVSSYIGNGYRIGGEEILMRSMSASIIFALLSFSTKDIESMECFSHQQLVLSFLMVQEFIQIIIPHSGGERKTETGRGGR</sequence>